<dbReference type="RefSeq" id="WP_073089577.1">
    <property type="nucleotide sequence ID" value="NZ_FRBC01000011.1"/>
</dbReference>
<dbReference type="OrthoDB" id="9788468at2"/>
<dbReference type="InterPro" id="IPR037478">
    <property type="entry name" value="YwkD-like_dom"/>
</dbReference>
<accession>A0A1M6UBQ4</accession>
<dbReference type="Pfam" id="PF00903">
    <property type="entry name" value="Glyoxalase"/>
    <property type="match status" value="1"/>
</dbReference>
<dbReference type="EMBL" id="FRBC01000011">
    <property type="protein sequence ID" value="SHK66498.1"/>
    <property type="molecule type" value="Genomic_DNA"/>
</dbReference>
<dbReference type="InterPro" id="IPR051332">
    <property type="entry name" value="Fosfomycin_Res_Enzymes"/>
</dbReference>
<gene>
    <name evidence="3" type="ORF">SAMN05216582_11190</name>
</gene>
<feature type="domain" description="VOC" evidence="2">
    <location>
        <begin position="5"/>
        <end position="128"/>
    </location>
</feature>
<evidence type="ECO:0000313" key="3">
    <source>
        <dbReference type="EMBL" id="SHK66498.1"/>
    </source>
</evidence>
<dbReference type="InterPro" id="IPR037523">
    <property type="entry name" value="VOC_core"/>
</dbReference>
<proteinExistence type="predicted"/>
<dbReference type="PANTHER" id="PTHR36113">
    <property type="entry name" value="LYASE, PUTATIVE-RELATED-RELATED"/>
    <property type="match status" value="1"/>
</dbReference>
<evidence type="ECO:0000313" key="4">
    <source>
        <dbReference type="Proteomes" id="UP000184263"/>
    </source>
</evidence>
<dbReference type="Gene3D" id="3.10.180.10">
    <property type="entry name" value="2,3-Dihydroxybiphenyl 1,2-Dioxygenase, domain 1"/>
    <property type="match status" value="1"/>
</dbReference>
<dbReference type="InterPro" id="IPR029068">
    <property type="entry name" value="Glyas_Bleomycin-R_OHBP_Dase"/>
</dbReference>
<keyword evidence="1" id="KW-0479">Metal-binding</keyword>
<reference evidence="3 4" key="1">
    <citation type="submission" date="2016-11" db="EMBL/GenBank/DDBJ databases">
        <authorList>
            <person name="Jaros S."/>
            <person name="Januszkiewicz K."/>
            <person name="Wedrychowicz H."/>
        </authorList>
    </citation>
    <scope>NUCLEOTIDE SEQUENCE [LARGE SCALE GENOMIC DNA]</scope>
    <source>
        <strain evidence="3 4">HD4</strain>
    </source>
</reference>
<evidence type="ECO:0000259" key="2">
    <source>
        <dbReference type="PROSITE" id="PS51819"/>
    </source>
</evidence>
<organism evidence="3 4">
    <name type="scientific">Selenomonas ruminantium</name>
    <dbReference type="NCBI Taxonomy" id="971"/>
    <lineage>
        <taxon>Bacteria</taxon>
        <taxon>Bacillati</taxon>
        <taxon>Bacillota</taxon>
        <taxon>Negativicutes</taxon>
        <taxon>Selenomonadales</taxon>
        <taxon>Selenomonadaceae</taxon>
        <taxon>Selenomonas</taxon>
    </lineage>
</organism>
<dbReference type="InterPro" id="IPR004360">
    <property type="entry name" value="Glyas_Fos-R_dOase_dom"/>
</dbReference>
<dbReference type="Proteomes" id="UP000184263">
    <property type="component" value="Unassembled WGS sequence"/>
</dbReference>
<sequence>MDLKHIHHVAIIGSDYERSRHFYVDILGFAVIREHYREEQQDWKIDLRLEGAELELFIKADCPARPGWPGKEAYGLRHLALRVDSVEDTVRELNDKGVATEPIRRDTFTGEKMTFFHDPDGLPIEIHE</sequence>
<evidence type="ECO:0000256" key="1">
    <source>
        <dbReference type="ARBA" id="ARBA00022723"/>
    </source>
</evidence>
<dbReference type="AlphaFoldDB" id="A0A1M6UBQ4"/>
<dbReference type="GO" id="GO:0046872">
    <property type="term" value="F:metal ion binding"/>
    <property type="evidence" value="ECO:0007669"/>
    <property type="project" value="UniProtKB-KW"/>
</dbReference>
<dbReference type="CDD" id="cd08352">
    <property type="entry name" value="VOC_Bs_YwkD_like"/>
    <property type="match status" value="1"/>
</dbReference>
<name>A0A1M6UBQ4_SELRU</name>
<dbReference type="PANTHER" id="PTHR36113:SF6">
    <property type="entry name" value="FOSFOMYCIN RESISTANCE PROTEIN FOSX"/>
    <property type="match status" value="1"/>
</dbReference>
<dbReference type="PROSITE" id="PS51819">
    <property type="entry name" value="VOC"/>
    <property type="match status" value="1"/>
</dbReference>
<protein>
    <submittedName>
        <fullName evidence="3">Glyoxylase I family protein</fullName>
    </submittedName>
</protein>
<dbReference type="SUPFAM" id="SSF54593">
    <property type="entry name" value="Glyoxalase/Bleomycin resistance protein/Dihydroxybiphenyl dioxygenase"/>
    <property type="match status" value="1"/>
</dbReference>